<dbReference type="PANTHER" id="PTHR31325">
    <property type="entry name" value="OS01G0798800 PROTEIN-RELATED"/>
    <property type="match status" value="1"/>
</dbReference>
<evidence type="ECO:0000256" key="1">
    <source>
        <dbReference type="SAM" id="Phobius"/>
    </source>
</evidence>
<feature type="transmembrane region" description="Helical" evidence="1">
    <location>
        <begin position="60"/>
        <end position="79"/>
    </location>
</feature>
<dbReference type="InterPro" id="IPR025315">
    <property type="entry name" value="DUF4220"/>
</dbReference>
<sequence>MLQIHQSKPPPIPVVVVLSQLSQSPTPKAFNLSPLASLSWKLDPRKGDQESGRTGKNWELRAMVLLSLNLQIILLFLGNRRKRIAGNSVRIVLWCAYLMANSVATVALGIILDNLESLVEGVGGDGRLLDPNVELTSFWTPFLLLH</sequence>
<gene>
    <name evidence="3" type="ORF">FEM48_Zijuj01G0266000</name>
</gene>
<keyword evidence="1" id="KW-0472">Membrane</keyword>
<accession>A0A978W516</accession>
<dbReference type="Pfam" id="PF13968">
    <property type="entry name" value="DUF4220"/>
    <property type="match status" value="1"/>
</dbReference>
<name>A0A978W516_ZIZJJ</name>
<dbReference type="AlphaFoldDB" id="A0A978W516"/>
<feature type="domain" description="DUF4220" evidence="2">
    <location>
        <begin position="94"/>
        <end position="146"/>
    </location>
</feature>
<keyword evidence="1" id="KW-1133">Transmembrane helix</keyword>
<evidence type="ECO:0000259" key="2">
    <source>
        <dbReference type="Pfam" id="PF13968"/>
    </source>
</evidence>
<reference evidence="3" key="1">
    <citation type="journal article" date="2021" name="Front. Plant Sci.">
        <title>Chromosome-Scale Genome Assembly for Chinese Sour Jujube and Insights Into Its Genome Evolution and Domestication Signature.</title>
        <authorList>
            <person name="Shen L.-Y."/>
            <person name="Luo H."/>
            <person name="Wang X.-L."/>
            <person name="Wang X.-M."/>
            <person name="Qiu X.-J."/>
            <person name="Liu H."/>
            <person name="Zhou S.-S."/>
            <person name="Jia K.-H."/>
            <person name="Nie S."/>
            <person name="Bao Y.-T."/>
            <person name="Zhang R.-G."/>
            <person name="Yun Q.-Z."/>
            <person name="Chai Y.-H."/>
            <person name="Lu J.-Y."/>
            <person name="Li Y."/>
            <person name="Zhao S.-W."/>
            <person name="Mao J.-F."/>
            <person name="Jia S.-G."/>
            <person name="Mao Y.-M."/>
        </authorList>
    </citation>
    <scope>NUCLEOTIDE SEQUENCE</scope>
    <source>
        <strain evidence="3">AT0</strain>
        <tissue evidence="3">Leaf</tissue>
    </source>
</reference>
<keyword evidence="1" id="KW-0812">Transmembrane</keyword>
<evidence type="ECO:0000313" key="3">
    <source>
        <dbReference type="EMBL" id="KAH7547050.1"/>
    </source>
</evidence>
<organism evidence="3 4">
    <name type="scientific">Ziziphus jujuba var. spinosa</name>
    <dbReference type="NCBI Taxonomy" id="714518"/>
    <lineage>
        <taxon>Eukaryota</taxon>
        <taxon>Viridiplantae</taxon>
        <taxon>Streptophyta</taxon>
        <taxon>Embryophyta</taxon>
        <taxon>Tracheophyta</taxon>
        <taxon>Spermatophyta</taxon>
        <taxon>Magnoliopsida</taxon>
        <taxon>eudicotyledons</taxon>
        <taxon>Gunneridae</taxon>
        <taxon>Pentapetalae</taxon>
        <taxon>rosids</taxon>
        <taxon>fabids</taxon>
        <taxon>Rosales</taxon>
        <taxon>Rhamnaceae</taxon>
        <taxon>Paliureae</taxon>
        <taxon>Ziziphus</taxon>
    </lineage>
</organism>
<comment type="caution">
    <text evidence="3">The sequence shown here is derived from an EMBL/GenBank/DDBJ whole genome shotgun (WGS) entry which is preliminary data.</text>
</comment>
<protein>
    <recommendedName>
        <fullName evidence="2">DUF4220 domain-containing protein</fullName>
    </recommendedName>
</protein>
<proteinExistence type="predicted"/>
<dbReference type="EMBL" id="JAEACU010000001">
    <property type="protein sequence ID" value="KAH7547050.1"/>
    <property type="molecule type" value="Genomic_DNA"/>
</dbReference>
<dbReference type="Proteomes" id="UP000813462">
    <property type="component" value="Unassembled WGS sequence"/>
</dbReference>
<evidence type="ECO:0000313" key="4">
    <source>
        <dbReference type="Proteomes" id="UP000813462"/>
    </source>
</evidence>
<feature type="transmembrane region" description="Helical" evidence="1">
    <location>
        <begin position="91"/>
        <end position="112"/>
    </location>
</feature>